<dbReference type="EMBL" id="ML996174">
    <property type="protein sequence ID" value="KAF2732607.1"/>
    <property type="molecule type" value="Genomic_DNA"/>
</dbReference>
<sequence length="226" mass="25644">MSDPINFNISTPRLYITYYRPDIRSHTGFIWTATAEGRPPSERRPPTDADHAAAAADLVSVNETQLVDGYGVYLVLLKRDLGKENEGKQFADFREDLEKIGHVTMRLRKHNGASRVPDTGFRIVEEHWRKGYAIEASSALMEYFRKEKGLKDFFGYCAPGNEGSKAMLRKLGFENRGMRILRGVGGSGLGEEDWRVLVWARPHMESDLGVYGLKAEEVQMEDEKDE</sequence>
<evidence type="ECO:0000313" key="2">
    <source>
        <dbReference type="EMBL" id="KAF2732607.1"/>
    </source>
</evidence>
<gene>
    <name evidence="2" type="ORF">EJ04DRAFT_513768</name>
</gene>
<dbReference type="InterPro" id="IPR000182">
    <property type="entry name" value="GNAT_dom"/>
</dbReference>
<dbReference type="PANTHER" id="PTHR43792:SF16">
    <property type="entry name" value="N-ACETYLTRANSFERASE DOMAIN-CONTAINING PROTEIN"/>
    <property type="match status" value="1"/>
</dbReference>
<evidence type="ECO:0000313" key="3">
    <source>
        <dbReference type="Proteomes" id="UP000799444"/>
    </source>
</evidence>
<dbReference type="Pfam" id="PF13302">
    <property type="entry name" value="Acetyltransf_3"/>
    <property type="match status" value="1"/>
</dbReference>
<dbReference type="AlphaFoldDB" id="A0A9P4QWS9"/>
<keyword evidence="3" id="KW-1185">Reference proteome</keyword>
<evidence type="ECO:0000259" key="1">
    <source>
        <dbReference type="Pfam" id="PF13302"/>
    </source>
</evidence>
<dbReference type="PANTHER" id="PTHR43792">
    <property type="entry name" value="GNAT FAMILY, PUTATIVE (AFU_ORTHOLOGUE AFUA_3G00765)-RELATED-RELATED"/>
    <property type="match status" value="1"/>
</dbReference>
<organism evidence="2 3">
    <name type="scientific">Polyplosphaeria fusca</name>
    <dbReference type="NCBI Taxonomy" id="682080"/>
    <lineage>
        <taxon>Eukaryota</taxon>
        <taxon>Fungi</taxon>
        <taxon>Dikarya</taxon>
        <taxon>Ascomycota</taxon>
        <taxon>Pezizomycotina</taxon>
        <taxon>Dothideomycetes</taxon>
        <taxon>Pleosporomycetidae</taxon>
        <taxon>Pleosporales</taxon>
        <taxon>Tetraplosphaeriaceae</taxon>
        <taxon>Polyplosphaeria</taxon>
    </lineage>
</organism>
<feature type="domain" description="N-acetyltransferase" evidence="1">
    <location>
        <begin position="89"/>
        <end position="174"/>
    </location>
</feature>
<name>A0A9P4QWS9_9PLEO</name>
<dbReference type="OrthoDB" id="630895at2759"/>
<dbReference type="SUPFAM" id="SSF55729">
    <property type="entry name" value="Acyl-CoA N-acyltransferases (Nat)"/>
    <property type="match status" value="1"/>
</dbReference>
<dbReference type="GO" id="GO:0016747">
    <property type="term" value="F:acyltransferase activity, transferring groups other than amino-acyl groups"/>
    <property type="evidence" value="ECO:0007669"/>
    <property type="project" value="InterPro"/>
</dbReference>
<dbReference type="Proteomes" id="UP000799444">
    <property type="component" value="Unassembled WGS sequence"/>
</dbReference>
<comment type="caution">
    <text evidence="2">The sequence shown here is derived from an EMBL/GenBank/DDBJ whole genome shotgun (WGS) entry which is preliminary data.</text>
</comment>
<reference evidence="2" key="1">
    <citation type="journal article" date="2020" name="Stud. Mycol.">
        <title>101 Dothideomycetes genomes: a test case for predicting lifestyles and emergence of pathogens.</title>
        <authorList>
            <person name="Haridas S."/>
            <person name="Albert R."/>
            <person name="Binder M."/>
            <person name="Bloem J."/>
            <person name="Labutti K."/>
            <person name="Salamov A."/>
            <person name="Andreopoulos B."/>
            <person name="Baker S."/>
            <person name="Barry K."/>
            <person name="Bills G."/>
            <person name="Bluhm B."/>
            <person name="Cannon C."/>
            <person name="Castanera R."/>
            <person name="Culley D."/>
            <person name="Daum C."/>
            <person name="Ezra D."/>
            <person name="Gonzalez J."/>
            <person name="Henrissat B."/>
            <person name="Kuo A."/>
            <person name="Liang C."/>
            <person name="Lipzen A."/>
            <person name="Lutzoni F."/>
            <person name="Magnuson J."/>
            <person name="Mondo S."/>
            <person name="Nolan M."/>
            <person name="Ohm R."/>
            <person name="Pangilinan J."/>
            <person name="Park H.-J."/>
            <person name="Ramirez L."/>
            <person name="Alfaro M."/>
            <person name="Sun H."/>
            <person name="Tritt A."/>
            <person name="Yoshinaga Y."/>
            <person name="Zwiers L.-H."/>
            <person name="Turgeon B."/>
            <person name="Goodwin S."/>
            <person name="Spatafora J."/>
            <person name="Crous P."/>
            <person name="Grigoriev I."/>
        </authorList>
    </citation>
    <scope>NUCLEOTIDE SEQUENCE</scope>
    <source>
        <strain evidence="2">CBS 125425</strain>
    </source>
</reference>
<dbReference type="Gene3D" id="3.40.630.30">
    <property type="match status" value="1"/>
</dbReference>
<dbReference type="InterPro" id="IPR051531">
    <property type="entry name" value="N-acetyltransferase"/>
</dbReference>
<dbReference type="InterPro" id="IPR016181">
    <property type="entry name" value="Acyl_CoA_acyltransferase"/>
</dbReference>
<proteinExistence type="predicted"/>
<protein>
    <recommendedName>
        <fullName evidence="1">N-acetyltransferase domain-containing protein</fullName>
    </recommendedName>
</protein>
<accession>A0A9P4QWS9</accession>